<dbReference type="InterPro" id="IPR005152">
    <property type="entry name" value="Lipase_secreted"/>
</dbReference>
<dbReference type="PANTHER" id="PTHR34853">
    <property type="match status" value="1"/>
</dbReference>
<dbReference type="Gene3D" id="3.40.50.1820">
    <property type="entry name" value="alpha/beta hydrolase"/>
    <property type="match status" value="2"/>
</dbReference>
<dbReference type="GO" id="GO:0004806">
    <property type="term" value="F:triacylglycerol lipase activity"/>
    <property type="evidence" value="ECO:0007669"/>
    <property type="project" value="InterPro"/>
</dbReference>
<accession>A0A5E6ZH80</accession>
<dbReference type="EMBL" id="CABVIB010000001">
    <property type="protein sequence ID" value="VVN65842.1"/>
    <property type="molecule type" value="Genomic_DNA"/>
</dbReference>
<dbReference type="AlphaFoldDB" id="A0A5E6ZH80"/>
<proteinExistence type="predicted"/>
<dbReference type="SUPFAM" id="SSF53474">
    <property type="entry name" value="alpha/beta-Hydrolases"/>
    <property type="match status" value="1"/>
</dbReference>
<evidence type="ECO:0000313" key="2">
    <source>
        <dbReference type="EMBL" id="VVN65842.1"/>
    </source>
</evidence>
<dbReference type="PIRSF" id="PIRSF029171">
    <property type="entry name" value="Esterase_LipA"/>
    <property type="match status" value="1"/>
</dbReference>
<dbReference type="GO" id="GO:0016042">
    <property type="term" value="P:lipid catabolic process"/>
    <property type="evidence" value="ECO:0007669"/>
    <property type="project" value="InterPro"/>
</dbReference>
<name>A0A5E6ZH80_PSEFL</name>
<evidence type="ECO:0008006" key="4">
    <source>
        <dbReference type="Google" id="ProtNLM"/>
    </source>
</evidence>
<evidence type="ECO:0000256" key="1">
    <source>
        <dbReference type="SAM" id="SignalP"/>
    </source>
</evidence>
<evidence type="ECO:0000313" key="3">
    <source>
        <dbReference type="Proteomes" id="UP000326018"/>
    </source>
</evidence>
<keyword evidence="1" id="KW-0732">Signal</keyword>
<reference evidence="2 3" key="1">
    <citation type="submission" date="2019-09" db="EMBL/GenBank/DDBJ databases">
        <authorList>
            <person name="Chandra G."/>
            <person name="Truman W A."/>
        </authorList>
    </citation>
    <scope>NUCLEOTIDE SEQUENCE [LARGE SCALE GENOMIC DNA]</scope>
    <source>
        <strain evidence="2">PS712</strain>
    </source>
</reference>
<feature type="signal peptide" evidence="1">
    <location>
        <begin position="1"/>
        <end position="28"/>
    </location>
</feature>
<sequence precursor="true">MNREFLMKLPQKFVFGLSVLALSITAMAAGTHAPKPDPQQGDGRVSAFYTWQAVIPATPGKLLRSEPLEKTLSLPNAASAQRILYTSTDGIDNKTPIVVSGTLFLPKGKAPAGGWPVASWGHGTVGVADVCAPSWQGRSYRDVQYLSRWLDEGYAIVATDYQGLGVPGGHPLLNNRMAAYGILDAAKAVVAGVPGLANKVLIVGQSQGGAGAFASAAYAPTYAPDLGVKGSIGTGVIYTVGAKNVGEQDVNKVDASLAYGFYTLLAAQQYDPSINPKDFYTDKALPLFEQARTSCLAALVSDVVGVGLTPANAKKDYKGDQLAAWQKQVSYPTLKLAQPIFIGTGAEDKTPAASTQVALMQDACKTGSVVEGHLYKGLGHSETVNASLKDSVPFAHKVINDQPITPICSPNVQ</sequence>
<dbReference type="Proteomes" id="UP000326018">
    <property type="component" value="Unassembled WGS sequence"/>
</dbReference>
<dbReference type="PANTHER" id="PTHR34853:SF1">
    <property type="entry name" value="LIPASE 5"/>
    <property type="match status" value="1"/>
</dbReference>
<organism evidence="2 3">
    <name type="scientific">Pseudomonas fluorescens</name>
    <dbReference type="NCBI Taxonomy" id="294"/>
    <lineage>
        <taxon>Bacteria</taxon>
        <taxon>Pseudomonadati</taxon>
        <taxon>Pseudomonadota</taxon>
        <taxon>Gammaproteobacteria</taxon>
        <taxon>Pseudomonadales</taxon>
        <taxon>Pseudomonadaceae</taxon>
        <taxon>Pseudomonas</taxon>
    </lineage>
</organism>
<dbReference type="Pfam" id="PF03583">
    <property type="entry name" value="LIP"/>
    <property type="match status" value="1"/>
</dbReference>
<gene>
    <name evidence="2" type="ORF">PS712_00089</name>
</gene>
<protein>
    <recommendedName>
        <fullName evidence="4">Signal peptide-containing protein</fullName>
    </recommendedName>
</protein>
<feature type="chain" id="PRO_5022734157" description="Signal peptide-containing protein" evidence="1">
    <location>
        <begin position="29"/>
        <end position="413"/>
    </location>
</feature>
<dbReference type="InterPro" id="IPR029058">
    <property type="entry name" value="AB_hydrolase_fold"/>
</dbReference>